<protein>
    <recommendedName>
        <fullName evidence="5">Secreted protein</fullName>
    </recommendedName>
</protein>
<evidence type="ECO:0000256" key="2">
    <source>
        <dbReference type="SAM" id="SignalP"/>
    </source>
</evidence>
<dbReference type="Proteomes" id="UP000027222">
    <property type="component" value="Unassembled WGS sequence"/>
</dbReference>
<organism evidence="3 4">
    <name type="scientific">Galerina marginata (strain CBS 339.88)</name>
    <dbReference type="NCBI Taxonomy" id="685588"/>
    <lineage>
        <taxon>Eukaryota</taxon>
        <taxon>Fungi</taxon>
        <taxon>Dikarya</taxon>
        <taxon>Basidiomycota</taxon>
        <taxon>Agaricomycotina</taxon>
        <taxon>Agaricomycetes</taxon>
        <taxon>Agaricomycetidae</taxon>
        <taxon>Agaricales</taxon>
        <taxon>Agaricineae</taxon>
        <taxon>Strophariaceae</taxon>
        <taxon>Galerina</taxon>
    </lineage>
</organism>
<feature type="signal peptide" evidence="2">
    <location>
        <begin position="1"/>
        <end position="20"/>
    </location>
</feature>
<evidence type="ECO:0000256" key="1">
    <source>
        <dbReference type="SAM" id="MobiDB-lite"/>
    </source>
</evidence>
<accession>A0A067SP67</accession>
<gene>
    <name evidence="3" type="ORF">GALMADRAFT_921125</name>
</gene>
<feature type="region of interest" description="Disordered" evidence="1">
    <location>
        <begin position="58"/>
        <end position="79"/>
    </location>
</feature>
<dbReference type="AlphaFoldDB" id="A0A067SP67"/>
<reference evidence="4" key="1">
    <citation type="journal article" date="2014" name="Proc. Natl. Acad. Sci. U.S.A.">
        <title>Extensive sampling of basidiomycete genomes demonstrates inadequacy of the white-rot/brown-rot paradigm for wood decay fungi.</title>
        <authorList>
            <person name="Riley R."/>
            <person name="Salamov A.A."/>
            <person name="Brown D.W."/>
            <person name="Nagy L.G."/>
            <person name="Floudas D."/>
            <person name="Held B.W."/>
            <person name="Levasseur A."/>
            <person name="Lombard V."/>
            <person name="Morin E."/>
            <person name="Otillar R."/>
            <person name="Lindquist E.A."/>
            <person name="Sun H."/>
            <person name="LaButti K.M."/>
            <person name="Schmutz J."/>
            <person name="Jabbour D."/>
            <person name="Luo H."/>
            <person name="Baker S.E."/>
            <person name="Pisabarro A.G."/>
            <person name="Walton J.D."/>
            <person name="Blanchette R.A."/>
            <person name="Henrissat B."/>
            <person name="Martin F."/>
            <person name="Cullen D."/>
            <person name="Hibbett D.S."/>
            <person name="Grigoriev I.V."/>
        </authorList>
    </citation>
    <scope>NUCLEOTIDE SEQUENCE [LARGE SCALE GENOMIC DNA]</scope>
    <source>
        <strain evidence="4">CBS 339.88</strain>
    </source>
</reference>
<dbReference type="EMBL" id="KL142402">
    <property type="protein sequence ID" value="KDR69449.1"/>
    <property type="molecule type" value="Genomic_DNA"/>
</dbReference>
<evidence type="ECO:0008006" key="5">
    <source>
        <dbReference type="Google" id="ProtNLM"/>
    </source>
</evidence>
<name>A0A067SP67_GALM3</name>
<keyword evidence="4" id="KW-1185">Reference proteome</keyword>
<sequence length="79" mass="8943">MLTFLELLCVFLVLVPRSLVNISTSRIKSLAFRVFDSPSPWFLSFILVHHSHFCSAGLRNPSSNSTGRVQYRQPPPLVI</sequence>
<dbReference type="HOGENOM" id="CLU_2606205_0_0_1"/>
<proteinExistence type="predicted"/>
<evidence type="ECO:0000313" key="4">
    <source>
        <dbReference type="Proteomes" id="UP000027222"/>
    </source>
</evidence>
<feature type="chain" id="PRO_5001645990" description="Secreted protein" evidence="2">
    <location>
        <begin position="21"/>
        <end position="79"/>
    </location>
</feature>
<evidence type="ECO:0000313" key="3">
    <source>
        <dbReference type="EMBL" id="KDR69449.1"/>
    </source>
</evidence>
<keyword evidence="2" id="KW-0732">Signal</keyword>